<dbReference type="PRINTS" id="PR00605">
    <property type="entry name" value="CYTCHROMECIC"/>
</dbReference>
<dbReference type="InterPro" id="IPR008168">
    <property type="entry name" value="Cyt_C_IC"/>
</dbReference>
<dbReference type="SUPFAM" id="SSF46626">
    <property type="entry name" value="Cytochrome c"/>
    <property type="match status" value="1"/>
</dbReference>
<dbReference type="InterPro" id="IPR036909">
    <property type="entry name" value="Cyt_c-like_dom_sf"/>
</dbReference>
<dbReference type="AlphaFoldDB" id="A0A1F6TN70"/>
<feature type="signal peptide" evidence="7">
    <location>
        <begin position="1"/>
        <end position="21"/>
    </location>
</feature>
<feature type="domain" description="Cytochrome c" evidence="8">
    <location>
        <begin position="39"/>
        <end position="132"/>
    </location>
</feature>
<dbReference type="EMBL" id="MFSU01000078">
    <property type="protein sequence ID" value="OGI46584.1"/>
    <property type="molecule type" value="Genomic_DNA"/>
</dbReference>
<evidence type="ECO:0000256" key="5">
    <source>
        <dbReference type="ARBA" id="ARBA00023004"/>
    </source>
</evidence>
<dbReference type="GO" id="GO:0020037">
    <property type="term" value="F:heme binding"/>
    <property type="evidence" value="ECO:0007669"/>
    <property type="project" value="InterPro"/>
</dbReference>
<keyword evidence="5 6" id="KW-0408">Iron</keyword>
<keyword evidence="7" id="KW-0732">Signal</keyword>
<comment type="caution">
    <text evidence="9">The sequence shown here is derived from an EMBL/GenBank/DDBJ whole genome shotgun (WGS) entry which is preliminary data.</text>
</comment>
<evidence type="ECO:0000256" key="7">
    <source>
        <dbReference type="SAM" id="SignalP"/>
    </source>
</evidence>
<proteinExistence type="predicted"/>
<dbReference type="GO" id="GO:0005506">
    <property type="term" value="F:iron ion binding"/>
    <property type="evidence" value="ECO:0007669"/>
    <property type="project" value="InterPro"/>
</dbReference>
<protein>
    <recommendedName>
        <fullName evidence="8">Cytochrome c domain-containing protein</fullName>
    </recommendedName>
</protein>
<dbReference type="GO" id="GO:0009055">
    <property type="term" value="F:electron transfer activity"/>
    <property type="evidence" value="ECO:0007669"/>
    <property type="project" value="InterPro"/>
</dbReference>
<dbReference type="InterPro" id="IPR009056">
    <property type="entry name" value="Cyt_c-like_dom"/>
</dbReference>
<evidence type="ECO:0000256" key="4">
    <source>
        <dbReference type="ARBA" id="ARBA00022982"/>
    </source>
</evidence>
<gene>
    <name evidence="9" type="ORF">A2151_06950</name>
</gene>
<dbReference type="STRING" id="1817760.A2151_06950"/>
<evidence type="ECO:0000256" key="2">
    <source>
        <dbReference type="ARBA" id="ARBA00022617"/>
    </source>
</evidence>
<organism evidence="9 10">
    <name type="scientific">Candidatus Muproteobacteria bacterium RBG_16_65_34</name>
    <dbReference type="NCBI Taxonomy" id="1817760"/>
    <lineage>
        <taxon>Bacteria</taxon>
        <taxon>Pseudomonadati</taxon>
        <taxon>Pseudomonadota</taxon>
        <taxon>Candidatus Muproteobacteria</taxon>
    </lineage>
</organism>
<evidence type="ECO:0000313" key="10">
    <source>
        <dbReference type="Proteomes" id="UP000178885"/>
    </source>
</evidence>
<evidence type="ECO:0000256" key="3">
    <source>
        <dbReference type="ARBA" id="ARBA00022723"/>
    </source>
</evidence>
<dbReference type="PANTHER" id="PTHR35008">
    <property type="entry name" value="BLL4482 PROTEIN-RELATED"/>
    <property type="match status" value="1"/>
</dbReference>
<sequence length="152" mass="16830">MFTSMKLRPLVPILGFFLLTACTDSRTPGAAESRRADPQEVARGAVLYQKNCATCHGANAEGTPEWYKAGADGRFPPPPLDGSGHAWHHPREALKKTIREGTAGLGGNMPAWRGKLSDRDIEAVILWFQSLWPAELYRNWSLMDDQARRAPT</sequence>
<name>A0A1F6TN70_9PROT</name>
<reference evidence="9 10" key="1">
    <citation type="journal article" date="2016" name="Nat. Commun.">
        <title>Thousands of microbial genomes shed light on interconnected biogeochemical processes in an aquifer system.</title>
        <authorList>
            <person name="Anantharaman K."/>
            <person name="Brown C.T."/>
            <person name="Hug L.A."/>
            <person name="Sharon I."/>
            <person name="Castelle C.J."/>
            <person name="Probst A.J."/>
            <person name="Thomas B.C."/>
            <person name="Singh A."/>
            <person name="Wilkins M.J."/>
            <person name="Karaoz U."/>
            <person name="Brodie E.L."/>
            <person name="Williams K.H."/>
            <person name="Hubbard S.S."/>
            <person name="Banfield J.F."/>
        </authorList>
    </citation>
    <scope>NUCLEOTIDE SEQUENCE [LARGE SCALE GENOMIC DNA]</scope>
</reference>
<keyword evidence="3 6" id="KW-0479">Metal-binding</keyword>
<dbReference type="Pfam" id="PF13442">
    <property type="entry name" value="Cytochrome_CBB3"/>
    <property type="match status" value="1"/>
</dbReference>
<evidence type="ECO:0000256" key="1">
    <source>
        <dbReference type="ARBA" id="ARBA00022448"/>
    </source>
</evidence>
<keyword evidence="4" id="KW-0249">Electron transport</keyword>
<feature type="chain" id="PRO_5009526752" description="Cytochrome c domain-containing protein" evidence="7">
    <location>
        <begin position="22"/>
        <end position="152"/>
    </location>
</feature>
<evidence type="ECO:0000313" key="9">
    <source>
        <dbReference type="EMBL" id="OGI46584.1"/>
    </source>
</evidence>
<evidence type="ECO:0000259" key="8">
    <source>
        <dbReference type="PROSITE" id="PS51007"/>
    </source>
</evidence>
<dbReference type="PROSITE" id="PS51257">
    <property type="entry name" value="PROKAR_LIPOPROTEIN"/>
    <property type="match status" value="1"/>
</dbReference>
<keyword evidence="1" id="KW-0813">Transport</keyword>
<accession>A0A1F6TN70</accession>
<keyword evidence="2 6" id="KW-0349">Heme</keyword>
<dbReference type="Proteomes" id="UP000178885">
    <property type="component" value="Unassembled WGS sequence"/>
</dbReference>
<evidence type="ECO:0000256" key="6">
    <source>
        <dbReference type="PROSITE-ProRule" id="PRU00433"/>
    </source>
</evidence>
<dbReference type="Gene3D" id="1.10.760.10">
    <property type="entry name" value="Cytochrome c-like domain"/>
    <property type="match status" value="1"/>
</dbReference>
<dbReference type="InterPro" id="IPR051459">
    <property type="entry name" value="Cytochrome_c-type_DH"/>
</dbReference>
<dbReference type="PROSITE" id="PS51007">
    <property type="entry name" value="CYTC"/>
    <property type="match status" value="1"/>
</dbReference>
<dbReference type="PANTHER" id="PTHR35008:SF4">
    <property type="entry name" value="BLL4482 PROTEIN"/>
    <property type="match status" value="1"/>
</dbReference>